<dbReference type="Proteomes" id="UP000002146">
    <property type="component" value="Chromosome"/>
</dbReference>
<proteinExistence type="predicted"/>
<sequence>MRREVWAVILILLLAGAAAYVHVTTTAEEYSRYNIGWNGTSGFAGEELSDLRDLGQHPEETLLILAPGTEFTADEVGYCRAFLDAGGRIVVADEEGAANRFLTDLGSTMRVRPGNLASLERDHIDPGLFTTRVVGNASLFAGAETVLVNRPAAVEGGDPVLETSVLTWDDADGDGRPGARETFGTMVVCAQEGNLTVLGDPSLFINAMLGENPRFIENLQPALIDGVHSRTGTKNPIINMVIWLQKTPPAAAAIVGLAILPVAYRFGRKEDE</sequence>
<accession>A3CY73</accession>
<dbReference type="InterPro" id="IPR025646">
    <property type="entry name" value="DUF4350"/>
</dbReference>
<dbReference type="OrthoDB" id="107768at2157"/>
<dbReference type="KEGG" id="mem:Memar_2400"/>
<gene>
    <name evidence="2" type="ordered locus">Memar_2400</name>
</gene>
<evidence type="ECO:0000259" key="1">
    <source>
        <dbReference type="Pfam" id="PF14258"/>
    </source>
</evidence>
<dbReference type="Pfam" id="PF14258">
    <property type="entry name" value="DUF4350"/>
    <property type="match status" value="1"/>
</dbReference>
<dbReference type="HOGENOM" id="CLU_060688_0_0_2"/>
<dbReference type="EMBL" id="CP000562">
    <property type="protein sequence ID" value="ABN58323.1"/>
    <property type="molecule type" value="Genomic_DNA"/>
</dbReference>
<organism evidence="2 3">
    <name type="scientific">Methanoculleus marisnigri (strain ATCC 35101 / DSM 1498 / JR1)</name>
    <dbReference type="NCBI Taxonomy" id="368407"/>
    <lineage>
        <taxon>Archaea</taxon>
        <taxon>Methanobacteriati</taxon>
        <taxon>Methanobacteriota</taxon>
        <taxon>Stenosarchaea group</taxon>
        <taxon>Methanomicrobia</taxon>
        <taxon>Methanomicrobiales</taxon>
        <taxon>Methanomicrobiaceae</taxon>
        <taxon>Methanoculleus</taxon>
    </lineage>
</organism>
<protein>
    <recommendedName>
        <fullName evidence="1">DUF4350 domain-containing protein</fullName>
    </recommendedName>
</protein>
<name>A3CY73_METMJ</name>
<keyword evidence="3" id="KW-1185">Reference proteome</keyword>
<evidence type="ECO:0000313" key="3">
    <source>
        <dbReference type="Proteomes" id="UP000002146"/>
    </source>
</evidence>
<evidence type="ECO:0000313" key="2">
    <source>
        <dbReference type="EMBL" id="ABN58323.1"/>
    </source>
</evidence>
<reference evidence="2 3" key="1">
    <citation type="journal article" date="2009" name="Stand. Genomic Sci.">
        <title>Complete genome sequence of Methanoculleus marisnigri Romesser et al. 1981 type strain JR1.</title>
        <authorList>
            <person name="Anderson I.J."/>
            <person name="Sieprawska-Lupa M."/>
            <person name="Lapidus A."/>
            <person name="Nolan M."/>
            <person name="Copeland A."/>
            <person name="Glavina Del Rio T."/>
            <person name="Tice H."/>
            <person name="Dalin E."/>
            <person name="Barry K."/>
            <person name="Saunders E."/>
            <person name="Han C."/>
            <person name="Brettin T."/>
            <person name="Detter J.C."/>
            <person name="Bruce D."/>
            <person name="Mikhailova N."/>
            <person name="Pitluck S."/>
            <person name="Hauser L."/>
            <person name="Land M."/>
            <person name="Lucas S."/>
            <person name="Richardson P."/>
            <person name="Whitman W.B."/>
            <person name="Kyrpides N.C."/>
        </authorList>
    </citation>
    <scope>NUCLEOTIDE SEQUENCE [LARGE SCALE GENOMIC DNA]</scope>
    <source>
        <strain evidence="3">ATCC 35101 / DSM 1498 / JR1</strain>
    </source>
</reference>
<feature type="domain" description="DUF4350" evidence="1">
    <location>
        <begin position="49"/>
        <end position="218"/>
    </location>
</feature>
<dbReference type="STRING" id="368407.Memar_2400"/>
<dbReference type="AlphaFoldDB" id="A3CY73"/>
<dbReference type="eggNOG" id="arCOG01314">
    <property type="taxonomic scope" value="Archaea"/>
</dbReference>